<dbReference type="AlphaFoldDB" id="A0A1B9NZC1"/>
<evidence type="ECO:0000313" key="3">
    <source>
        <dbReference type="Proteomes" id="UP000093523"/>
    </source>
</evidence>
<gene>
    <name evidence="2" type="ORF">A6E04_12440</name>
</gene>
<evidence type="ECO:0000256" key="1">
    <source>
        <dbReference type="ARBA" id="ARBA00023186"/>
    </source>
</evidence>
<reference evidence="2 3" key="1">
    <citation type="submission" date="2016-06" db="EMBL/GenBank/DDBJ databases">
        <authorList>
            <person name="Kjaerup R.B."/>
            <person name="Dalgaard T.S."/>
            <person name="Juul-Madsen H.R."/>
        </authorList>
    </citation>
    <scope>NUCLEOTIDE SEQUENCE [LARGE SCALE GENOMIC DNA]</scope>
    <source>
        <strain evidence="2 3">1S159</strain>
    </source>
</reference>
<comment type="caution">
    <text evidence="2">The sequence shown here is derived from an EMBL/GenBank/DDBJ whole genome shotgun (WGS) entry which is preliminary data.</text>
</comment>
<dbReference type="Gene3D" id="1.10.3480.10">
    <property type="entry name" value="TorD-like"/>
    <property type="match status" value="1"/>
</dbReference>
<dbReference type="InterPro" id="IPR020945">
    <property type="entry name" value="DMSO/NO3_reduct_chaperone"/>
</dbReference>
<keyword evidence="1" id="KW-0143">Chaperone</keyword>
<dbReference type="STRING" id="688.A6E04_12440"/>
<name>A0A1B9NZC1_ALILO</name>
<dbReference type="OrthoDB" id="3174863at2"/>
<dbReference type="InterPro" id="IPR036411">
    <property type="entry name" value="TorD-like_sf"/>
</dbReference>
<dbReference type="EMBL" id="MAJU01000009">
    <property type="protein sequence ID" value="OCH21345.1"/>
    <property type="molecule type" value="Genomic_DNA"/>
</dbReference>
<sequence length="194" mass="22425">MENVIVVAKLLGSFFYYPLSHQNNVQYIEAIKNSEDLNETGFSDFIQAYESTSKGDINSDFQALFEGCDVMPAPPWGSVYLDREQVIFGDSTLRFRQFLLANDIELNTGMREPEDQFGLSLLAMAMMIEQDKNEEIIIELLSEHLLPWAYHYLELVKKNGKTEIYTSLACVAFEWLALLQKELNIIPHNYKLYF</sequence>
<protein>
    <submittedName>
        <fullName evidence="2">DMSO reductase</fullName>
    </submittedName>
</protein>
<organism evidence="2 3">
    <name type="scientific">Aliivibrio logei</name>
    <name type="common">Vibrio logei</name>
    <dbReference type="NCBI Taxonomy" id="688"/>
    <lineage>
        <taxon>Bacteria</taxon>
        <taxon>Pseudomonadati</taxon>
        <taxon>Pseudomonadota</taxon>
        <taxon>Gammaproteobacteria</taxon>
        <taxon>Vibrionales</taxon>
        <taxon>Vibrionaceae</taxon>
        <taxon>Aliivibrio</taxon>
    </lineage>
</organism>
<proteinExistence type="predicted"/>
<dbReference type="PANTHER" id="PTHR34227">
    <property type="entry name" value="CHAPERONE PROTEIN YCDY"/>
    <property type="match status" value="1"/>
</dbReference>
<accession>A0A1B9NZC1</accession>
<dbReference type="SUPFAM" id="SSF89155">
    <property type="entry name" value="TorD-like"/>
    <property type="match status" value="1"/>
</dbReference>
<dbReference type="InterPro" id="IPR026269">
    <property type="entry name" value="DmsD-type"/>
</dbReference>
<dbReference type="InterPro" id="IPR050289">
    <property type="entry name" value="TorD/DmsD_chaperones"/>
</dbReference>
<dbReference type="PIRSF" id="PIRSF004690">
    <property type="entry name" value="DmsD"/>
    <property type="match status" value="1"/>
</dbReference>
<dbReference type="PANTHER" id="PTHR34227:SF13">
    <property type="entry name" value="TAT PROOFREADING CHAPERONE DMSD-RELATED"/>
    <property type="match status" value="1"/>
</dbReference>
<dbReference type="Proteomes" id="UP000093523">
    <property type="component" value="Unassembled WGS sequence"/>
</dbReference>
<dbReference type="RefSeq" id="WP_023602698.1">
    <property type="nucleotide sequence ID" value="NZ_CAWMPN010000009.1"/>
</dbReference>
<evidence type="ECO:0000313" key="2">
    <source>
        <dbReference type="EMBL" id="OCH21345.1"/>
    </source>
</evidence>
<dbReference type="Pfam" id="PF02613">
    <property type="entry name" value="Nitrate_red_del"/>
    <property type="match status" value="1"/>
</dbReference>